<dbReference type="AlphaFoldDB" id="A0A823A7K0"/>
<reference evidence="3 4" key="1">
    <citation type="journal article" date="2020" name="Mol. Biol. Evol.">
        <title>Distinct Expression and Methylation Patterns for Genes with Different Fates following a Single Whole-Genome Duplication in Flowering Plants.</title>
        <authorList>
            <person name="Shi T."/>
            <person name="Rahmani R.S."/>
            <person name="Gugger P.F."/>
            <person name="Wang M."/>
            <person name="Li H."/>
            <person name="Zhang Y."/>
            <person name="Li Z."/>
            <person name="Wang Q."/>
            <person name="Van de Peer Y."/>
            <person name="Marchal K."/>
            <person name="Chen J."/>
        </authorList>
    </citation>
    <scope>NUCLEOTIDE SEQUENCE [LARGE SCALE GENOMIC DNA]</scope>
    <source>
        <tissue evidence="3">Leaf</tissue>
    </source>
</reference>
<geneLocation type="mitochondrion" evidence="3"/>
<protein>
    <submittedName>
        <fullName evidence="3">Uncharacterized protein</fullName>
    </submittedName>
</protein>
<comment type="caution">
    <text evidence="3">The sequence shown here is derived from an EMBL/GenBank/DDBJ whole genome shotgun (WGS) entry which is preliminary data.</text>
</comment>
<evidence type="ECO:0000313" key="3">
    <source>
        <dbReference type="EMBL" id="DAD49588.1"/>
    </source>
</evidence>
<accession>A0A823A7K0</accession>
<dbReference type="EMBL" id="DUZY01000001">
    <property type="protein sequence ID" value="DAD25619.1"/>
    <property type="molecule type" value="Genomic_DNA"/>
</dbReference>
<evidence type="ECO:0000313" key="4">
    <source>
        <dbReference type="Proteomes" id="UP000607653"/>
    </source>
</evidence>
<keyword evidence="3" id="KW-0496">Mitochondrion</keyword>
<keyword evidence="4" id="KW-1185">Reference proteome</keyword>
<name>A0A823A7K0_NELNU</name>
<dbReference type="Proteomes" id="UP000607653">
    <property type="component" value="Unassembled WGS sequence"/>
</dbReference>
<organism evidence="3 4">
    <name type="scientific">Nelumbo nucifera</name>
    <name type="common">Sacred lotus</name>
    <dbReference type="NCBI Taxonomy" id="4432"/>
    <lineage>
        <taxon>Eukaryota</taxon>
        <taxon>Viridiplantae</taxon>
        <taxon>Streptophyta</taxon>
        <taxon>Embryophyta</taxon>
        <taxon>Tracheophyta</taxon>
        <taxon>Spermatophyta</taxon>
        <taxon>Magnoliopsida</taxon>
        <taxon>Proteales</taxon>
        <taxon>Nelumbonaceae</taxon>
        <taxon>Nelumbo</taxon>
    </lineage>
</organism>
<proteinExistence type="predicted"/>
<evidence type="ECO:0000313" key="2">
    <source>
        <dbReference type="EMBL" id="DAD25619.1"/>
    </source>
</evidence>
<dbReference type="EMBL" id="DUZY01000246">
    <property type="protein sequence ID" value="DAD49588.1"/>
    <property type="molecule type" value="Genomic_DNA"/>
</dbReference>
<gene>
    <name evidence="3" type="ORF">HUJ06_000102</name>
    <name evidence="2" type="ORF">HUJ06_027083</name>
</gene>
<sequence length="55" mass="6749">MKTQSEPKRRRRHTECMSSWNEEASPSPVEEKQSCDTDSKSPKRRKRWKSLERWR</sequence>
<feature type="region of interest" description="Disordered" evidence="1">
    <location>
        <begin position="1"/>
        <end position="55"/>
    </location>
</feature>
<evidence type="ECO:0000256" key="1">
    <source>
        <dbReference type="SAM" id="MobiDB-lite"/>
    </source>
</evidence>
<feature type="compositionally biased region" description="Basic and acidic residues" evidence="1">
    <location>
        <begin position="29"/>
        <end position="41"/>
    </location>
</feature>